<keyword evidence="3" id="KW-1185">Reference proteome</keyword>
<keyword evidence="1" id="KW-0472">Membrane</keyword>
<comment type="caution">
    <text evidence="2">The sequence shown here is derived from an EMBL/GenBank/DDBJ whole genome shotgun (WGS) entry which is preliminary data.</text>
</comment>
<protein>
    <submittedName>
        <fullName evidence="2">Uncharacterized protein</fullName>
    </submittedName>
</protein>
<dbReference type="EMBL" id="BMAW01044769">
    <property type="protein sequence ID" value="GFS46265.1"/>
    <property type="molecule type" value="Genomic_DNA"/>
</dbReference>
<evidence type="ECO:0000313" key="3">
    <source>
        <dbReference type="Proteomes" id="UP000887013"/>
    </source>
</evidence>
<keyword evidence="1" id="KW-1133">Transmembrane helix</keyword>
<keyword evidence="1" id="KW-0812">Transmembrane</keyword>
<feature type="transmembrane region" description="Helical" evidence="1">
    <location>
        <begin position="95"/>
        <end position="114"/>
    </location>
</feature>
<sequence length="134" mass="15848">MQSGQDGLGSVVHQMRIRWRGQFRIWWMWVVSYEEHVVVCWTRCCEIVNRFLRDRCCEQSFLVLQIQGVGRRAWLQDRLAPMDGGLCQTGFSPDILWIGFLFSWTFLAFVWLGLASLKNAHLDDHCWMMWFVSG</sequence>
<evidence type="ECO:0000313" key="2">
    <source>
        <dbReference type="EMBL" id="GFS46265.1"/>
    </source>
</evidence>
<reference evidence="2" key="1">
    <citation type="submission" date="2020-08" db="EMBL/GenBank/DDBJ databases">
        <title>Multicomponent nature underlies the extraordinary mechanical properties of spider dragline silk.</title>
        <authorList>
            <person name="Kono N."/>
            <person name="Nakamura H."/>
            <person name="Mori M."/>
            <person name="Yoshida Y."/>
            <person name="Ohtoshi R."/>
            <person name="Malay A.D."/>
            <person name="Moran D.A.P."/>
            <person name="Tomita M."/>
            <person name="Numata K."/>
            <person name="Arakawa K."/>
        </authorList>
    </citation>
    <scope>NUCLEOTIDE SEQUENCE</scope>
</reference>
<name>A0A8X6MEU1_NEPPI</name>
<accession>A0A8X6MEU1</accession>
<organism evidence="2 3">
    <name type="scientific">Nephila pilipes</name>
    <name type="common">Giant wood spider</name>
    <name type="synonym">Nephila maculata</name>
    <dbReference type="NCBI Taxonomy" id="299642"/>
    <lineage>
        <taxon>Eukaryota</taxon>
        <taxon>Metazoa</taxon>
        <taxon>Ecdysozoa</taxon>
        <taxon>Arthropoda</taxon>
        <taxon>Chelicerata</taxon>
        <taxon>Arachnida</taxon>
        <taxon>Araneae</taxon>
        <taxon>Araneomorphae</taxon>
        <taxon>Entelegynae</taxon>
        <taxon>Araneoidea</taxon>
        <taxon>Nephilidae</taxon>
        <taxon>Nephila</taxon>
    </lineage>
</organism>
<dbReference type="AlphaFoldDB" id="A0A8X6MEU1"/>
<dbReference type="Proteomes" id="UP000887013">
    <property type="component" value="Unassembled WGS sequence"/>
</dbReference>
<gene>
    <name evidence="2" type="ORF">NPIL_286531</name>
</gene>
<proteinExistence type="predicted"/>
<evidence type="ECO:0000256" key="1">
    <source>
        <dbReference type="SAM" id="Phobius"/>
    </source>
</evidence>